<feature type="domain" description="HTH araC/xylS-type" evidence="11">
    <location>
        <begin position="1266"/>
        <end position="1365"/>
    </location>
</feature>
<dbReference type="PANTHER" id="PTHR43547:SF2">
    <property type="entry name" value="HYBRID SIGNAL TRANSDUCTION HISTIDINE KINASE C"/>
    <property type="match status" value="1"/>
</dbReference>
<dbReference type="Gene3D" id="1.10.10.60">
    <property type="entry name" value="Homeodomain-like"/>
    <property type="match status" value="1"/>
</dbReference>
<dbReference type="InterPro" id="IPR003661">
    <property type="entry name" value="HisK_dim/P_dom"/>
</dbReference>
<dbReference type="InterPro" id="IPR018060">
    <property type="entry name" value="HTH_AraC"/>
</dbReference>
<keyword evidence="8" id="KW-0902">Two-component regulatory system</keyword>
<dbReference type="SUPFAM" id="SSF55874">
    <property type="entry name" value="ATPase domain of HSP90 chaperone/DNA topoisomerase II/histidine kinase"/>
    <property type="match status" value="1"/>
</dbReference>
<dbReference type="GO" id="GO:0000155">
    <property type="term" value="F:phosphorelay sensor kinase activity"/>
    <property type="evidence" value="ECO:0007669"/>
    <property type="project" value="InterPro"/>
</dbReference>
<evidence type="ECO:0000256" key="7">
    <source>
        <dbReference type="ARBA" id="ARBA00022840"/>
    </source>
</evidence>
<evidence type="ECO:0000256" key="10">
    <source>
        <dbReference type="ARBA" id="ARBA00023163"/>
    </source>
</evidence>
<dbReference type="Pfam" id="PF07495">
    <property type="entry name" value="Y_Y_Y"/>
    <property type="match status" value="1"/>
</dbReference>
<organism evidence="14">
    <name type="scientific">termite gut metagenome</name>
    <dbReference type="NCBI Taxonomy" id="433724"/>
    <lineage>
        <taxon>unclassified sequences</taxon>
        <taxon>metagenomes</taxon>
        <taxon>organismal metagenomes</taxon>
    </lineage>
</organism>
<evidence type="ECO:0000256" key="2">
    <source>
        <dbReference type="ARBA" id="ARBA00012438"/>
    </source>
</evidence>
<dbReference type="InterPro" id="IPR001789">
    <property type="entry name" value="Sig_transdc_resp-reg_receiver"/>
</dbReference>
<dbReference type="PANTHER" id="PTHR43547">
    <property type="entry name" value="TWO-COMPONENT HISTIDINE KINASE"/>
    <property type="match status" value="1"/>
</dbReference>
<feature type="domain" description="Histidine kinase" evidence="12">
    <location>
        <begin position="840"/>
        <end position="1067"/>
    </location>
</feature>
<dbReference type="SMART" id="SM00387">
    <property type="entry name" value="HATPase_c"/>
    <property type="match status" value="1"/>
</dbReference>
<dbReference type="InterPro" id="IPR013783">
    <property type="entry name" value="Ig-like_fold"/>
</dbReference>
<dbReference type="Gene3D" id="3.30.565.10">
    <property type="entry name" value="Histidine kinase-like ATPase, C-terminal domain"/>
    <property type="match status" value="1"/>
</dbReference>
<dbReference type="EMBL" id="SNRY01000586">
    <property type="protein sequence ID" value="KAA6338811.1"/>
    <property type="molecule type" value="Genomic_DNA"/>
</dbReference>
<name>A0A5J4S0P1_9ZZZZ</name>
<evidence type="ECO:0000259" key="11">
    <source>
        <dbReference type="PROSITE" id="PS01124"/>
    </source>
</evidence>
<dbReference type="InterPro" id="IPR011123">
    <property type="entry name" value="Y_Y_Y"/>
</dbReference>
<evidence type="ECO:0000256" key="1">
    <source>
        <dbReference type="ARBA" id="ARBA00000085"/>
    </source>
</evidence>
<dbReference type="Gene3D" id="3.40.50.2300">
    <property type="match status" value="1"/>
</dbReference>
<dbReference type="PROSITE" id="PS50110">
    <property type="entry name" value="RESPONSE_REGULATORY"/>
    <property type="match status" value="1"/>
</dbReference>
<dbReference type="InterPro" id="IPR015943">
    <property type="entry name" value="WD40/YVTN_repeat-like_dom_sf"/>
</dbReference>
<dbReference type="FunFam" id="3.30.565.10:FF:000037">
    <property type="entry name" value="Hybrid sensor histidine kinase/response regulator"/>
    <property type="match status" value="1"/>
</dbReference>
<gene>
    <name evidence="14" type="ORF">EZS27_013214</name>
</gene>
<dbReference type="InterPro" id="IPR003594">
    <property type="entry name" value="HATPase_dom"/>
</dbReference>
<comment type="catalytic activity">
    <reaction evidence="1">
        <text>ATP + protein L-histidine = ADP + protein N-phospho-L-histidine.</text>
        <dbReference type="EC" id="2.7.13.3"/>
    </reaction>
</comment>
<dbReference type="InterPro" id="IPR036097">
    <property type="entry name" value="HisK_dim/P_sf"/>
</dbReference>
<keyword evidence="9" id="KW-0805">Transcription regulation</keyword>
<dbReference type="PROSITE" id="PS50109">
    <property type="entry name" value="HIS_KIN"/>
    <property type="match status" value="1"/>
</dbReference>
<dbReference type="SUPFAM" id="SSF46689">
    <property type="entry name" value="Homeodomain-like"/>
    <property type="match status" value="1"/>
</dbReference>
<dbReference type="PROSITE" id="PS01124">
    <property type="entry name" value="HTH_ARAC_FAMILY_2"/>
    <property type="match status" value="1"/>
</dbReference>
<dbReference type="SMART" id="SM00388">
    <property type="entry name" value="HisKA"/>
    <property type="match status" value="1"/>
</dbReference>
<keyword evidence="4 14" id="KW-0808">Transferase</keyword>
<dbReference type="CDD" id="cd00082">
    <property type="entry name" value="HisKA"/>
    <property type="match status" value="1"/>
</dbReference>
<dbReference type="Pfam" id="PF07494">
    <property type="entry name" value="Reg_prop"/>
    <property type="match status" value="7"/>
</dbReference>
<keyword evidence="6 14" id="KW-0418">Kinase</keyword>
<reference evidence="14" key="1">
    <citation type="submission" date="2019-03" db="EMBL/GenBank/DDBJ databases">
        <title>Single cell metagenomics reveals metabolic interactions within the superorganism composed of flagellate Streblomastix strix and complex community of Bacteroidetes bacteria on its surface.</title>
        <authorList>
            <person name="Treitli S.C."/>
            <person name="Kolisko M."/>
            <person name="Husnik F."/>
            <person name="Keeling P."/>
            <person name="Hampl V."/>
        </authorList>
    </citation>
    <scope>NUCLEOTIDE SEQUENCE</scope>
    <source>
        <strain evidence="14">STM</strain>
    </source>
</reference>
<dbReference type="Pfam" id="PF00072">
    <property type="entry name" value="Response_reg"/>
    <property type="match status" value="1"/>
</dbReference>
<keyword evidence="7" id="KW-0067">ATP-binding</keyword>
<dbReference type="EC" id="2.7.13.3" evidence="2"/>
<dbReference type="GO" id="GO:0005524">
    <property type="term" value="F:ATP binding"/>
    <property type="evidence" value="ECO:0007669"/>
    <property type="project" value="UniProtKB-KW"/>
</dbReference>
<dbReference type="Pfam" id="PF00512">
    <property type="entry name" value="HisKA"/>
    <property type="match status" value="1"/>
</dbReference>
<dbReference type="Gene3D" id="2.60.40.10">
    <property type="entry name" value="Immunoglobulins"/>
    <property type="match status" value="1"/>
</dbReference>
<dbReference type="InterPro" id="IPR004358">
    <property type="entry name" value="Sig_transdc_His_kin-like_C"/>
</dbReference>
<keyword evidence="10" id="KW-0804">Transcription</keyword>
<dbReference type="InterPro" id="IPR036890">
    <property type="entry name" value="HATPase_C_sf"/>
</dbReference>
<proteinExistence type="predicted"/>
<dbReference type="InterPro" id="IPR005467">
    <property type="entry name" value="His_kinase_dom"/>
</dbReference>
<dbReference type="Pfam" id="PF12833">
    <property type="entry name" value="HTH_18"/>
    <property type="match status" value="1"/>
</dbReference>
<evidence type="ECO:0000313" key="14">
    <source>
        <dbReference type="EMBL" id="KAA6338811.1"/>
    </source>
</evidence>
<accession>A0A5J4S0P1</accession>
<feature type="domain" description="Response regulatory" evidence="13">
    <location>
        <begin position="1117"/>
        <end position="1232"/>
    </location>
</feature>
<dbReference type="Gene3D" id="2.130.10.10">
    <property type="entry name" value="YVTN repeat-like/Quinoprotein amine dehydrogenase"/>
    <property type="match status" value="2"/>
</dbReference>
<dbReference type="Gene3D" id="1.10.287.130">
    <property type="match status" value="1"/>
</dbReference>
<evidence type="ECO:0000259" key="12">
    <source>
        <dbReference type="PROSITE" id="PS50109"/>
    </source>
</evidence>
<keyword evidence="5" id="KW-0547">Nucleotide-binding</keyword>
<dbReference type="PRINTS" id="PR00344">
    <property type="entry name" value="BCTRLSENSOR"/>
</dbReference>
<comment type="caution">
    <text evidence="14">The sequence shown here is derived from an EMBL/GenBank/DDBJ whole genome shotgun (WGS) entry which is preliminary data.</text>
</comment>
<keyword evidence="3" id="KW-0597">Phosphoprotein</keyword>
<dbReference type="SUPFAM" id="SSF47384">
    <property type="entry name" value="Homodimeric domain of signal transducing histidine kinase"/>
    <property type="match status" value="1"/>
</dbReference>
<dbReference type="CDD" id="cd17574">
    <property type="entry name" value="REC_OmpR"/>
    <property type="match status" value="1"/>
</dbReference>
<protein>
    <recommendedName>
        <fullName evidence="2">histidine kinase</fullName>
        <ecNumber evidence="2">2.7.13.3</ecNumber>
    </recommendedName>
</protein>
<dbReference type="SUPFAM" id="SSF52172">
    <property type="entry name" value="CheY-like"/>
    <property type="match status" value="1"/>
</dbReference>
<sequence>MRCILLIILSSLFLFDSSLYGQIGTFYSTDNELSSTLINYIYQDRRNYIWIATEDGLNKYDGVKFTIYKNLPNDSTSIKNNYVRTLFEDSTGRFWVGCINGLHLYNRATDNFTEIKLYNDTLLITPHITSIIESDNHDIWISTSGEGVIRIRPDDETYHTDAALSAQLSSIHLTSIFQDSKGIFWIASENQGLNMYNPQTGEVTVFKAPQTIGSDQISAICEDNFGNLFVGTLTNGLYKLNPQTQHFESVSYTGKSVLSVKSLLFDRTNNRLLVGTDGQGMKILNAEKQCLENSPIPSTPFDYSSMKVHAICQDKSGNIWMGLFQKGVFLAPENPNKFNYWGLKSYTKNIIGSSCVMSLLKDPNGTLWIGTDNDGIYKIDSKGNARHFIPSDNPNSVPNTIISMIEDDAGHIWLGSYLKGLACMDKATGHCVYYNNHIQVSNDNTARYKIFCLAKDKHNKLWIGTNGAGVYVFDLHERKYIQHYTFLADDGDAQRLPNDWVNCITCDGEGTIWVGSYGGICSINPLTRQMKNYTTNNSTLPGNIVYCVNEDHKGNLWIGTTEGLVRFDKNSWKSKTYTVSDGLSSNVICGILEDETGNIWLSTHSGVSKLIPDKNKFINYYAFDGLQGNEFSMGAAFKANDGEMSFGGISGVSSFYPSDISDRRTQLSLYLTGLYILDKQVVSGQKSGRHTVLNKFISDVDTIRLSYKDNMFALEFSTFEFGTPGRVYYRYMLEGLNSQWISTAQGVNRISFTNINYGTYKLKIKAFIYENSSEEKEITLIISPPWYLTWWAKLVYLLFFATLIGGIARFIMDRIRNKNELMRRKHAEQISEAKLQFFINISHEIRTPMTLIISPLEKLIAENKDEGKQKVYLLIYRNAQRILRLINQLMDIRKIDKGLMTMEFSETDMVEFIDDLMQTFTYQANKNNIKFTFIHAEKQLKTWVDLNNFDKVLVNILSNAFKFTPNGGEITITLRSGKGRNEQNSLLSNFFEIIVSDTGIGIEESKIEKIFERFYQINNVEPQSGIGTGIGLHLARSLIELQHGTIYARNRTDRQGSEFIIRLPLGSVHLKNTEREIKIERPIPVRRITRNELPPVESFEWTENKQKSTIKSKTKYKVLIVDDEEEIRQYLRAELSATYRIFETTNGKEALDFILKEKPNLVISDVMMPEMDGITLAKKLKANININHIPIILLTAKSSEEDKAEGFDIGADAYIAKPFNVELLKKLMANVLKNRERLEHRAIDSETNKALIKPVVLRPSDQVLYEKIIKIVNENISNPQLNSEFLAKEIGMSRVHIHRKLKELTKQSPRDFIKAIRLKQSADLLSSQKFGVSEIAYAVGFTNLSHFSNTFHEFYGVSPKEYTRKKEDIAAEEQ</sequence>
<dbReference type="CDD" id="cd00075">
    <property type="entry name" value="HATPase"/>
    <property type="match status" value="1"/>
</dbReference>
<evidence type="ECO:0000256" key="9">
    <source>
        <dbReference type="ARBA" id="ARBA00023015"/>
    </source>
</evidence>
<dbReference type="Pfam" id="PF02518">
    <property type="entry name" value="HATPase_c"/>
    <property type="match status" value="1"/>
</dbReference>
<dbReference type="InterPro" id="IPR011006">
    <property type="entry name" value="CheY-like_superfamily"/>
</dbReference>
<evidence type="ECO:0000256" key="6">
    <source>
        <dbReference type="ARBA" id="ARBA00022777"/>
    </source>
</evidence>
<dbReference type="GO" id="GO:0043565">
    <property type="term" value="F:sequence-specific DNA binding"/>
    <property type="evidence" value="ECO:0007669"/>
    <property type="project" value="InterPro"/>
</dbReference>
<evidence type="ECO:0000256" key="8">
    <source>
        <dbReference type="ARBA" id="ARBA00023012"/>
    </source>
</evidence>
<evidence type="ECO:0000259" key="13">
    <source>
        <dbReference type="PROSITE" id="PS50110"/>
    </source>
</evidence>
<dbReference type="InterPro" id="IPR011110">
    <property type="entry name" value="Reg_prop"/>
</dbReference>
<dbReference type="GO" id="GO:0003700">
    <property type="term" value="F:DNA-binding transcription factor activity"/>
    <property type="evidence" value="ECO:0007669"/>
    <property type="project" value="InterPro"/>
</dbReference>
<dbReference type="SMART" id="SM00448">
    <property type="entry name" value="REC"/>
    <property type="match status" value="1"/>
</dbReference>
<evidence type="ECO:0000256" key="3">
    <source>
        <dbReference type="ARBA" id="ARBA00022553"/>
    </source>
</evidence>
<evidence type="ECO:0000256" key="4">
    <source>
        <dbReference type="ARBA" id="ARBA00022679"/>
    </source>
</evidence>
<dbReference type="SUPFAM" id="SSF63829">
    <property type="entry name" value="Calcium-dependent phosphotriesterase"/>
    <property type="match status" value="3"/>
</dbReference>
<dbReference type="FunFam" id="1.10.287.130:FF:000045">
    <property type="entry name" value="Two-component system sensor histidine kinase/response regulator"/>
    <property type="match status" value="1"/>
</dbReference>
<evidence type="ECO:0000256" key="5">
    <source>
        <dbReference type="ARBA" id="ARBA00022741"/>
    </source>
</evidence>
<dbReference type="SMART" id="SM00342">
    <property type="entry name" value="HTH_ARAC"/>
    <property type="match status" value="1"/>
</dbReference>
<dbReference type="InterPro" id="IPR009057">
    <property type="entry name" value="Homeodomain-like_sf"/>
</dbReference>